<feature type="domain" description="Lipocalin/cytosolic fatty-acid binding" evidence="4">
    <location>
        <begin position="30"/>
        <end position="169"/>
    </location>
</feature>
<dbReference type="GO" id="GO:0008289">
    <property type="term" value="F:lipid binding"/>
    <property type="evidence" value="ECO:0007669"/>
    <property type="project" value="UniProtKB-UniRule"/>
</dbReference>
<sequence length="171" mass="19835">MKWILVLCSLLWLTGCLGMPETVKPVDKFELERYTGKWYEIARLNHSFEEGLEQVTAEYIATENEGIVVINRGFDPIENEWQQAEGKAFMVSHSDIGHLQVSFFGPFYSSYVIFDLDKENYQYAYVSGPTEDYLWLLARTPKVEAKIIERFVKSAQSRGFDTQQLIYVAHD</sequence>
<protein>
    <recommendedName>
        <fullName evidence="2">Outer membrane lipoprotein Blc</fullName>
    </recommendedName>
</protein>
<gene>
    <name evidence="5" type="ORF">EGH82_18430</name>
</gene>
<evidence type="ECO:0000313" key="5">
    <source>
        <dbReference type="EMBL" id="ROV58456.1"/>
    </source>
</evidence>
<keyword evidence="2" id="KW-0472">Membrane</keyword>
<dbReference type="PRINTS" id="PR01171">
    <property type="entry name" value="BCTLIPOCALIN"/>
</dbReference>
<reference evidence="5 6" key="1">
    <citation type="submission" date="2018-11" db="EMBL/GenBank/DDBJ databases">
        <title>Vibrio ponticus strain CAIM 1751 pathogenic for the snapper Lutjanus guttatus.</title>
        <authorList>
            <person name="Soto-Rodriguez S."/>
            <person name="Lozano-Olvera R."/>
            <person name="Gomez-Gil B."/>
        </authorList>
    </citation>
    <scope>NUCLEOTIDE SEQUENCE [LARGE SCALE GENOMIC DNA]</scope>
    <source>
        <strain evidence="5 6">CAIM 1751</strain>
    </source>
</reference>
<dbReference type="AlphaFoldDB" id="A0A3N3DVP0"/>
<dbReference type="SUPFAM" id="SSF50814">
    <property type="entry name" value="Lipocalins"/>
    <property type="match status" value="1"/>
</dbReference>
<feature type="chain" id="PRO_5017856513" description="Outer membrane lipoprotein Blc" evidence="2">
    <location>
        <begin position="19"/>
        <end position="171"/>
    </location>
</feature>
<keyword evidence="2" id="KW-0998">Cell outer membrane</keyword>
<dbReference type="RefSeq" id="WP_123783191.1">
    <property type="nucleotide sequence ID" value="NZ_RKIK01000077.1"/>
</dbReference>
<keyword evidence="2 3" id="KW-0449">Lipoprotein</keyword>
<keyword evidence="2" id="KW-0446">Lipid-binding</keyword>
<dbReference type="Pfam" id="PF08212">
    <property type="entry name" value="Lipocalin_2"/>
    <property type="match status" value="1"/>
</dbReference>
<feature type="lipid moiety-binding region" description="N-palmitoyl cysteine" evidence="3">
    <location>
        <position position="16"/>
    </location>
</feature>
<keyword evidence="2" id="KW-0732">Signal</keyword>
<dbReference type="InterPro" id="IPR022271">
    <property type="entry name" value="Lipocalin_ApoD"/>
</dbReference>
<accession>A0A3N3DVP0</accession>
<proteinExistence type="inferred from homology"/>
<dbReference type="CDD" id="cd19438">
    <property type="entry name" value="lipocalin_Blc-like"/>
    <property type="match status" value="1"/>
</dbReference>
<evidence type="ECO:0000256" key="1">
    <source>
        <dbReference type="ARBA" id="ARBA00006889"/>
    </source>
</evidence>
<dbReference type="GO" id="GO:0009279">
    <property type="term" value="C:cell outer membrane"/>
    <property type="evidence" value="ECO:0007669"/>
    <property type="project" value="UniProtKB-SubCell"/>
</dbReference>
<dbReference type="GO" id="GO:0006950">
    <property type="term" value="P:response to stress"/>
    <property type="evidence" value="ECO:0007669"/>
    <property type="project" value="UniProtKB-ARBA"/>
</dbReference>
<dbReference type="Proteomes" id="UP000278792">
    <property type="component" value="Unassembled WGS sequence"/>
</dbReference>
<dbReference type="InterPro" id="IPR002446">
    <property type="entry name" value="Lipocalin_bac"/>
</dbReference>
<comment type="subcellular location">
    <subcellularLocation>
        <location evidence="2">Cell outer membrane</location>
    </subcellularLocation>
</comment>
<comment type="subunit">
    <text evidence="2">Homodimer.</text>
</comment>
<dbReference type="PANTHER" id="PTHR10612">
    <property type="entry name" value="APOLIPOPROTEIN D"/>
    <property type="match status" value="1"/>
</dbReference>
<keyword evidence="3" id="KW-0564">Palmitate</keyword>
<evidence type="ECO:0000256" key="3">
    <source>
        <dbReference type="PIRSR" id="PIRSR036893-52"/>
    </source>
</evidence>
<comment type="function">
    <text evidence="2">Involved in the storage or transport of lipids necessary for membrane maintenance under stressful conditions. Displays a binding preference for lysophospholipids.</text>
</comment>
<dbReference type="EMBL" id="RKIK01000077">
    <property type="protein sequence ID" value="ROV58456.1"/>
    <property type="molecule type" value="Genomic_DNA"/>
</dbReference>
<comment type="similarity">
    <text evidence="1 2">Belongs to the calycin superfamily. Lipocalin family.</text>
</comment>
<name>A0A3N3DVP0_9VIBR</name>
<evidence type="ECO:0000256" key="2">
    <source>
        <dbReference type="PIRNR" id="PIRNR036893"/>
    </source>
</evidence>
<dbReference type="InterPro" id="IPR012674">
    <property type="entry name" value="Calycin"/>
</dbReference>
<dbReference type="Gene3D" id="2.40.128.20">
    <property type="match status" value="1"/>
</dbReference>
<feature type="lipid moiety-binding region" description="S-diacylglycerol cysteine" evidence="3">
    <location>
        <position position="16"/>
    </location>
</feature>
<evidence type="ECO:0000313" key="6">
    <source>
        <dbReference type="Proteomes" id="UP000278792"/>
    </source>
</evidence>
<dbReference type="InterPro" id="IPR022272">
    <property type="entry name" value="Lipocalin_CS"/>
</dbReference>
<feature type="signal peptide" evidence="2">
    <location>
        <begin position="1"/>
        <end position="18"/>
    </location>
</feature>
<dbReference type="InterPro" id="IPR000566">
    <property type="entry name" value="Lipocln_cytosolic_FA-bd_dom"/>
</dbReference>
<organism evidence="5 6">
    <name type="scientific">Vibrio ponticus</name>
    <dbReference type="NCBI Taxonomy" id="265668"/>
    <lineage>
        <taxon>Bacteria</taxon>
        <taxon>Pseudomonadati</taxon>
        <taxon>Pseudomonadota</taxon>
        <taxon>Gammaproteobacteria</taxon>
        <taxon>Vibrionales</taxon>
        <taxon>Vibrionaceae</taxon>
        <taxon>Vibrio</taxon>
    </lineage>
</organism>
<dbReference type="PRINTS" id="PR00179">
    <property type="entry name" value="LIPOCALIN"/>
</dbReference>
<dbReference type="PROSITE" id="PS51257">
    <property type="entry name" value="PROKAR_LIPOPROTEIN"/>
    <property type="match status" value="1"/>
</dbReference>
<comment type="caution">
    <text evidence="5">The sequence shown here is derived from an EMBL/GenBank/DDBJ whole genome shotgun (WGS) entry which is preliminary data.</text>
</comment>
<dbReference type="PIRSF" id="PIRSF036893">
    <property type="entry name" value="Lipocalin_ApoD"/>
    <property type="match status" value="1"/>
</dbReference>
<dbReference type="PROSITE" id="PS00213">
    <property type="entry name" value="LIPOCALIN"/>
    <property type="match status" value="1"/>
</dbReference>
<evidence type="ECO:0000259" key="4">
    <source>
        <dbReference type="Pfam" id="PF08212"/>
    </source>
</evidence>
<dbReference type="PANTHER" id="PTHR10612:SF34">
    <property type="entry name" value="APOLIPOPROTEIN D"/>
    <property type="match status" value="1"/>
</dbReference>
<dbReference type="InterPro" id="IPR047202">
    <property type="entry name" value="Lipocalin_Blc-like_dom"/>
</dbReference>